<organism evidence="2 3">
    <name type="scientific">Sulfurifustis variabilis</name>
    <dbReference type="NCBI Taxonomy" id="1675686"/>
    <lineage>
        <taxon>Bacteria</taxon>
        <taxon>Pseudomonadati</taxon>
        <taxon>Pseudomonadota</taxon>
        <taxon>Gammaproteobacteria</taxon>
        <taxon>Acidiferrobacterales</taxon>
        <taxon>Acidiferrobacteraceae</taxon>
        <taxon>Sulfurifustis</taxon>
    </lineage>
</organism>
<dbReference type="RefSeq" id="WP_096462719.1">
    <property type="nucleotide sequence ID" value="NZ_AP014936.1"/>
</dbReference>
<accession>A0A1C7AG27</accession>
<dbReference type="Pfam" id="PF07238">
    <property type="entry name" value="PilZ"/>
    <property type="match status" value="1"/>
</dbReference>
<dbReference type="GO" id="GO:0035438">
    <property type="term" value="F:cyclic-di-GMP binding"/>
    <property type="evidence" value="ECO:0007669"/>
    <property type="project" value="InterPro"/>
</dbReference>
<feature type="domain" description="PilZ" evidence="1">
    <location>
        <begin position="4"/>
        <end position="103"/>
    </location>
</feature>
<protein>
    <recommendedName>
        <fullName evidence="1">PilZ domain-containing protein</fullName>
    </recommendedName>
</protein>
<dbReference type="AlphaFoldDB" id="A0A1C7AG27"/>
<evidence type="ECO:0000313" key="2">
    <source>
        <dbReference type="EMBL" id="BAU50413.1"/>
    </source>
</evidence>
<keyword evidence="3" id="KW-1185">Reference proteome</keyword>
<reference evidence="2 3" key="1">
    <citation type="submission" date="2015-08" db="EMBL/GenBank/DDBJ databases">
        <title>Complete genome sequence of Sulfurifustis variabilis.</title>
        <authorList>
            <person name="Miura A."/>
            <person name="Kojima H."/>
            <person name="Fukui M."/>
        </authorList>
    </citation>
    <scope>NUCLEOTIDE SEQUENCE [LARGE SCALE GENOMIC DNA]</scope>
    <source>
        <strain evidence="3">skN76</strain>
    </source>
</reference>
<proteinExistence type="predicted"/>
<name>A0A1C7AG27_9GAMM</name>
<dbReference type="EMBL" id="AP014936">
    <property type="protein sequence ID" value="BAU50413.1"/>
    <property type="molecule type" value="Genomic_DNA"/>
</dbReference>
<dbReference type="OrthoDB" id="7063880at2"/>
<gene>
    <name evidence="2" type="ORF">SVA_3879</name>
</gene>
<dbReference type="Proteomes" id="UP000218899">
    <property type="component" value="Chromosome"/>
</dbReference>
<dbReference type="Gene3D" id="2.40.10.220">
    <property type="entry name" value="predicted glycosyltransferase like domains"/>
    <property type="match status" value="1"/>
</dbReference>
<dbReference type="SUPFAM" id="SSF141371">
    <property type="entry name" value="PilZ domain-like"/>
    <property type="match status" value="1"/>
</dbReference>
<dbReference type="InterPro" id="IPR009875">
    <property type="entry name" value="PilZ_domain"/>
</dbReference>
<dbReference type="KEGG" id="sva:SVA_3879"/>
<evidence type="ECO:0000259" key="1">
    <source>
        <dbReference type="Pfam" id="PF07238"/>
    </source>
</evidence>
<evidence type="ECO:0000313" key="3">
    <source>
        <dbReference type="Proteomes" id="UP000218899"/>
    </source>
</evidence>
<sequence length="111" mass="12405">MKTERRDTPRIPIALEAVLNFNTQNYQQSVTRDISLDGCFVETAAQPPAKKGPMELAIKLPTEGTQKFHRFQAQVVRITPTGAALLFDKVDTDAYAALLDLVFSRQGRGLW</sequence>